<reference evidence="2 3" key="1">
    <citation type="journal article" date="2024" name="G3 (Bethesda)">
        <title>Genome assembly of Hibiscus sabdariffa L. provides insights into metabolisms of medicinal natural products.</title>
        <authorList>
            <person name="Kim T."/>
        </authorList>
    </citation>
    <scope>NUCLEOTIDE SEQUENCE [LARGE SCALE GENOMIC DNA]</scope>
    <source>
        <strain evidence="2">TK-2024</strain>
        <tissue evidence="2">Old leaves</tissue>
    </source>
</reference>
<protein>
    <recommendedName>
        <fullName evidence="1">Disease resistance protein At4g27190-like leucine-rich repeats domain-containing protein</fullName>
    </recommendedName>
</protein>
<dbReference type="Proteomes" id="UP001472677">
    <property type="component" value="Unassembled WGS sequence"/>
</dbReference>
<dbReference type="Pfam" id="PF13855">
    <property type="entry name" value="LRR_8"/>
    <property type="match status" value="1"/>
</dbReference>
<feature type="domain" description="Disease resistance protein At4g27190-like leucine-rich repeats" evidence="1">
    <location>
        <begin position="235"/>
        <end position="350"/>
    </location>
</feature>
<dbReference type="InterPro" id="IPR057135">
    <property type="entry name" value="At4g27190-like_LRR"/>
</dbReference>
<dbReference type="PANTHER" id="PTHR47186">
    <property type="entry name" value="LEUCINE-RICH REPEAT-CONTAINING PROTEIN 57"/>
    <property type="match status" value="1"/>
</dbReference>
<organism evidence="2 3">
    <name type="scientific">Hibiscus sabdariffa</name>
    <name type="common">roselle</name>
    <dbReference type="NCBI Taxonomy" id="183260"/>
    <lineage>
        <taxon>Eukaryota</taxon>
        <taxon>Viridiplantae</taxon>
        <taxon>Streptophyta</taxon>
        <taxon>Embryophyta</taxon>
        <taxon>Tracheophyta</taxon>
        <taxon>Spermatophyta</taxon>
        <taxon>Magnoliopsida</taxon>
        <taxon>eudicotyledons</taxon>
        <taxon>Gunneridae</taxon>
        <taxon>Pentapetalae</taxon>
        <taxon>rosids</taxon>
        <taxon>malvids</taxon>
        <taxon>Malvales</taxon>
        <taxon>Malvaceae</taxon>
        <taxon>Malvoideae</taxon>
        <taxon>Hibiscus</taxon>
    </lineage>
</organism>
<keyword evidence="3" id="KW-1185">Reference proteome</keyword>
<dbReference type="InterPro" id="IPR032675">
    <property type="entry name" value="LRR_dom_sf"/>
</dbReference>
<dbReference type="InterPro" id="IPR001611">
    <property type="entry name" value="Leu-rich_rpt"/>
</dbReference>
<evidence type="ECO:0000313" key="2">
    <source>
        <dbReference type="EMBL" id="KAK8524962.1"/>
    </source>
</evidence>
<name>A0ABR2CX74_9ROSI</name>
<comment type="caution">
    <text evidence="2">The sequence shown here is derived from an EMBL/GenBank/DDBJ whole genome shotgun (WGS) entry which is preliminary data.</text>
</comment>
<dbReference type="Pfam" id="PF23247">
    <property type="entry name" value="LRR_RPS2"/>
    <property type="match status" value="1"/>
</dbReference>
<evidence type="ECO:0000313" key="3">
    <source>
        <dbReference type="Proteomes" id="UP001472677"/>
    </source>
</evidence>
<proteinExistence type="predicted"/>
<evidence type="ECO:0000259" key="1">
    <source>
        <dbReference type="Pfam" id="PF23247"/>
    </source>
</evidence>
<dbReference type="Gene3D" id="3.80.10.10">
    <property type="entry name" value="Ribonuclease Inhibitor"/>
    <property type="match status" value="2"/>
</dbReference>
<gene>
    <name evidence="2" type="ORF">V6N12_029813</name>
</gene>
<dbReference type="PANTHER" id="PTHR47186:SF20">
    <property type="entry name" value="DISEASE RESISTANCE PROTEIN RPS5-LIKE"/>
    <property type="match status" value="1"/>
</dbReference>
<sequence>MAERISLMNNSINQLTGSPRCPNLLTLNLRWNHLQMISSNFFDFMPALKVLDLSFNKHLAELPGNFYELVSLQHLDLSYTGVKELSLELRNLTKLEFLYLNNIDELEILPQQVVSNLSRLKRLDLFHSGISDQVVDGNVFSGGNEVLMDELLCLPGLQALSFTVKSEHALQRFFRSDKLQKVTYGLDIELCRGTTTVRLESGMRLTWVQIGNCFDLEEVTVDWAGGSETPCHNWNLRTPTCLVHLRRLIIQNCKVLVHLNGLISVPILKFLEIENCKAMKRVIGHGDADGAEIREESWAFCNLQILKLNDLDQLESISRYPLCFASLRAIHVLDCPNLKKLPFHANCARDKLYSISGQEAWWHRLQWEDTTMKSIFAPYLRKL</sequence>
<dbReference type="EMBL" id="JBBPBM010000041">
    <property type="protein sequence ID" value="KAK8524962.1"/>
    <property type="molecule type" value="Genomic_DNA"/>
</dbReference>
<accession>A0ABR2CX74</accession>
<dbReference type="SUPFAM" id="SSF52058">
    <property type="entry name" value="L domain-like"/>
    <property type="match status" value="1"/>
</dbReference>